<organism evidence="3 4">
    <name type="scientific">Trichinella nelsoni</name>
    <dbReference type="NCBI Taxonomy" id="6336"/>
    <lineage>
        <taxon>Eukaryota</taxon>
        <taxon>Metazoa</taxon>
        <taxon>Ecdysozoa</taxon>
        <taxon>Nematoda</taxon>
        <taxon>Enoplea</taxon>
        <taxon>Dorylaimia</taxon>
        <taxon>Trichinellida</taxon>
        <taxon>Trichinellidae</taxon>
        <taxon>Trichinella</taxon>
    </lineage>
</organism>
<dbReference type="AlphaFoldDB" id="A0A0V0RFA1"/>
<feature type="region of interest" description="Disordered" evidence="1">
    <location>
        <begin position="1"/>
        <end position="26"/>
    </location>
</feature>
<evidence type="ECO:0000313" key="3">
    <source>
        <dbReference type="EMBL" id="KRX13149.1"/>
    </source>
</evidence>
<proteinExistence type="predicted"/>
<keyword evidence="2" id="KW-0812">Transmembrane</keyword>
<sequence length="211" mass="23584">MPKNRKTYSNSSNSLDSIRDSQPAGNFPISEGNSVFRLADSEWMTSAFYWTLLSIEMKNTTMKIIESEKKEAMTFGKQRRKEIKLRITVLKNMQIIVADADRANDSMPAENEAEERSEAEYGSTCLRVCVAVGELPEKLSVLHRRRSLLLIHILIVCCLIVAMPSGKRETERKGNAPVNTGLSPNSDGRANNTVEEADVTMNNQKQGPTTM</sequence>
<evidence type="ECO:0000256" key="1">
    <source>
        <dbReference type="SAM" id="MobiDB-lite"/>
    </source>
</evidence>
<feature type="region of interest" description="Disordered" evidence="1">
    <location>
        <begin position="168"/>
        <end position="211"/>
    </location>
</feature>
<dbReference type="OrthoDB" id="10552805at2759"/>
<feature type="compositionally biased region" description="Polar residues" evidence="1">
    <location>
        <begin position="7"/>
        <end position="16"/>
    </location>
</feature>
<feature type="compositionally biased region" description="Polar residues" evidence="1">
    <location>
        <begin position="177"/>
        <end position="211"/>
    </location>
</feature>
<evidence type="ECO:0000256" key="2">
    <source>
        <dbReference type="SAM" id="Phobius"/>
    </source>
</evidence>
<dbReference type="Proteomes" id="UP000054630">
    <property type="component" value="Unassembled WGS sequence"/>
</dbReference>
<comment type="caution">
    <text evidence="3">The sequence shown here is derived from an EMBL/GenBank/DDBJ whole genome shotgun (WGS) entry which is preliminary data.</text>
</comment>
<protein>
    <submittedName>
        <fullName evidence="3">Uncharacterized protein</fullName>
    </submittedName>
</protein>
<accession>A0A0V0RFA1</accession>
<evidence type="ECO:0000313" key="4">
    <source>
        <dbReference type="Proteomes" id="UP000054630"/>
    </source>
</evidence>
<name>A0A0V0RFA1_9BILA</name>
<feature type="transmembrane region" description="Helical" evidence="2">
    <location>
        <begin position="148"/>
        <end position="166"/>
    </location>
</feature>
<keyword evidence="4" id="KW-1185">Reference proteome</keyword>
<keyword evidence="2" id="KW-1133">Transmembrane helix</keyword>
<dbReference type="EMBL" id="JYDL01000220">
    <property type="protein sequence ID" value="KRX13149.1"/>
    <property type="molecule type" value="Genomic_DNA"/>
</dbReference>
<keyword evidence="2" id="KW-0472">Membrane</keyword>
<gene>
    <name evidence="3" type="ORF">T07_10578</name>
</gene>
<reference evidence="3 4" key="1">
    <citation type="submission" date="2015-01" db="EMBL/GenBank/DDBJ databases">
        <title>Evolution of Trichinella species and genotypes.</title>
        <authorList>
            <person name="Korhonen P.K."/>
            <person name="Edoardo P."/>
            <person name="Giuseppe L.R."/>
            <person name="Gasser R.B."/>
        </authorList>
    </citation>
    <scope>NUCLEOTIDE SEQUENCE [LARGE SCALE GENOMIC DNA]</scope>
    <source>
        <strain evidence="3">ISS37</strain>
    </source>
</reference>
<dbReference type="STRING" id="6336.A0A0V0RFA1"/>